<reference evidence="6 7" key="1">
    <citation type="journal article" date="2010" name="Proc. Natl. Acad. Sci. U.S.A.">
        <title>Insights into evolution of multicellular fungi from the assembled chromosomes of the mushroom Coprinopsis cinerea (Coprinus cinereus).</title>
        <authorList>
            <person name="Stajich J.E."/>
            <person name="Wilke S.K."/>
            <person name="Ahren D."/>
            <person name="Au C.H."/>
            <person name="Birren B.W."/>
            <person name="Borodovsky M."/>
            <person name="Burns C."/>
            <person name="Canback B."/>
            <person name="Casselton L.A."/>
            <person name="Cheng C.K."/>
            <person name="Deng J."/>
            <person name="Dietrich F.S."/>
            <person name="Fargo D.C."/>
            <person name="Farman M.L."/>
            <person name="Gathman A.C."/>
            <person name="Goldberg J."/>
            <person name="Guigo R."/>
            <person name="Hoegger P.J."/>
            <person name="Hooker J.B."/>
            <person name="Huggins A."/>
            <person name="James T.Y."/>
            <person name="Kamada T."/>
            <person name="Kilaru S."/>
            <person name="Kodira C."/>
            <person name="Kues U."/>
            <person name="Kupfer D."/>
            <person name="Kwan H.S."/>
            <person name="Lomsadze A."/>
            <person name="Li W."/>
            <person name="Lilly W.W."/>
            <person name="Ma L.J."/>
            <person name="Mackey A.J."/>
            <person name="Manning G."/>
            <person name="Martin F."/>
            <person name="Muraguchi H."/>
            <person name="Natvig D.O."/>
            <person name="Palmerini H."/>
            <person name="Ramesh M.A."/>
            <person name="Rehmeyer C.J."/>
            <person name="Roe B.A."/>
            <person name="Shenoy N."/>
            <person name="Stanke M."/>
            <person name="Ter-Hovhannisyan V."/>
            <person name="Tunlid A."/>
            <person name="Velagapudi R."/>
            <person name="Vision T.J."/>
            <person name="Zeng Q."/>
            <person name="Zolan M.E."/>
            <person name="Pukkila P.J."/>
        </authorList>
    </citation>
    <scope>NUCLEOTIDE SEQUENCE [LARGE SCALE GENOMIC DNA]</scope>
    <source>
        <strain evidence="7">Okayama-7 / 130 / ATCC MYA-4618 / FGSC 9003</strain>
    </source>
</reference>
<dbReference type="EMBL" id="AACS02000003">
    <property type="protein sequence ID" value="EAU91187.1"/>
    <property type="molecule type" value="Genomic_DNA"/>
</dbReference>
<sequence length="341" mass="38017">MSFGKVVHLADGTPVPQIGLGTWLSKPHEVENAVEIAVRNGYRHLDLARVYENQDEVGRALKKVIPSVVKREELFITSKLWNDSHRPELVEKALDETLEQLGLDYLDLYLIHWPVAFPPGRGLFPLDPKNPDYVEIDGTTSLVDTWKAMIQLPKTKARNVGVSNFTIAHLEGIIEATGVVPAVNQVEAHPLLPQDDLVAYCKEKGIHITAYSPLGNNLIGKQQLTENPVVKEIAEKLGATTAQVLVAWGAYRGYSVIPKSVQESRIKSNFQQVELSKEDYEKITELGKTNRTRQVESSVPEGNTDVVARFNAPIVSHKPIWSINLFDEEEEKVAKHQVVIG</sequence>
<dbReference type="InterPro" id="IPR036812">
    <property type="entry name" value="NAD(P)_OxRdtase_dom_sf"/>
</dbReference>
<evidence type="ECO:0000256" key="1">
    <source>
        <dbReference type="ARBA" id="ARBA00023002"/>
    </source>
</evidence>
<dbReference type="PROSITE" id="PS00798">
    <property type="entry name" value="ALDOKETO_REDUCTASE_1"/>
    <property type="match status" value="1"/>
</dbReference>
<feature type="binding site" evidence="3">
    <location>
        <position position="112"/>
    </location>
    <ligand>
        <name>substrate</name>
    </ligand>
</feature>
<feature type="site" description="Lowers pKa of active site Tyr" evidence="4">
    <location>
        <position position="79"/>
    </location>
</feature>
<evidence type="ECO:0000259" key="5">
    <source>
        <dbReference type="Pfam" id="PF00248"/>
    </source>
</evidence>
<evidence type="ECO:0000256" key="4">
    <source>
        <dbReference type="PIRSR" id="PIRSR000097-3"/>
    </source>
</evidence>
<dbReference type="InParanoid" id="A8N6V0"/>
<organism evidence="6 7">
    <name type="scientific">Coprinopsis cinerea (strain Okayama-7 / 130 / ATCC MYA-4618 / FGSC 9003)</name>
    <name type="common">Inky cap fungus</name>
    <name type="synonym">Hormographiella aspergillata</name>
    <dbReference type="NCBI Taxonomy" id="240176"/>
    <lineage>
        <taxon>Eukaryota</taxon>
        <taxon>Fungi</taxon>
        <taxon>Dikarya</taxon>
        <taxon>Basidiomycota</taxon>
        <taxon>Agaricomycotina</taxon>
        <taxon>Agaricomycetes</taxon>
        <taxon>Agaricomycetidae</taxon>
        <taxon>Agaricales</taxon>
        <taxon>Agaricineae</taxon>
        <taxon>Psathyrellaceae</taxon>
        <taxon>Coprinopsis</taxon>
    </lineage>
</organism>
<comment type="caution">
    <text evidence="6">The sequence shown here is derived from an EMBL/GenBank/DDBJ whole genome shotgun (WGS) entry which is preliminary data.</text>
</comment>
<feature type="active site" description="Proton donor" evidence="2">
    <location>
        <position position="51"/>
    </location>
</feature>
<dbReference type="OMA" id="LWNSQHH"/>
<proteinExistence type="predicted"/>
<dbReference type="VEuPathDB" id="FungiDB:CC1G_06822"/>
<dbReference type="eggNOG" id="KOG1577">
    <property type="taxonomic scope" value="Eukaryota"/>
</dbReference>
<dbReference type="PIRSF" id="PIRSF000097">
    <property type="entry name" value="AKR"/>
    <property type="match status" value="1"/>
</dbReference>
<evidence type="ECO:0000256" key="2">
    <source>
        <dbReference type="PIRSR" id="PIRSR000097-1"/>
    </source>
</evidence>
<feature type="domain" description="NADP-dependent oxidoreductase" evidence="5">
    <location>
        <begin position="18"/>
        <end position="286"/>
    </location>
</feature>
<dbReference type="Proteomes" id="UP000001861">
    <property type="component" value="Unassembled WGS sequence"/>
</dbReference>
<name>A8N6V0_COPC7</name>
<dbReference type="SUPFAM" id="SSF51430">
    <property type="entry name" value="NAD(P)-linked oxidoreductase"/>
    <property type="match status" value="1"/>
</dbReference>
<dbReference type="AlphaFoldDB" id="A8N6V0"/>
<dbReference type="RefSeq" id="XP_001830556.1">
    <property type="nucleotide sequence ID" value="XM_001830504.1"/>
</dbReference>
<dbReference type="InterPro" id="IPR018170">
    <property type="entry name" value="Aldo/ket_reductase_CS"/>
</dbReference>
<evidence type="ECO:0000313" key="6">
    <source>
        <dbReference type="EMBL" id="EAU91187.1"/>
    </source>
</evidence>
<protein>
    <submittedName>
        <fullName evidence="6">Aldehyde reductase 1</fullName>
    </submittedName>
</protein>
<dbReference type="GeneID" id="6006999"/>
<dbReference type="InterPro" id="IPR023210">
    <property type="entry name" value="NADP_OxRdtase_dom"/>
</dbReference>
<dbReference type="Gene3D" id="3.20.20.100">
    <property type="entry name" value="NADP-dependent oxidoreductase domain"/>
    <property type="match status" value="1"/>
</dbReference>
<dbReference type="FunFam" id="3.20.20.100:FF:000002">
    <property type="entry name" value="2,5-diketo-D-gluconic acid reductase A"/>
    <property type="match status" value="1"/>
</dbReference>
<dbReference type="FunCoup" id="A8N6V0">
    <property type="interactions" value="369"/>
</dbReference>
<evidence type="ECO:0000313" key="7">
    <source>
        <dbReference type="Proteomes" id="UP000001861"/>
    </source>
</evidence>
<dbReference type="PRINTS" id="PR00069">
    <property type="entry name" value="ALDKETRDTASE"/>
</dbReference>
<dbReference type="InterPro" id="IPR020471">
    <property type="entry name" value="AKR"/>
</dbReference>
<dbReference type="PANTHER" id="PTHR11732">
    <property type="entry name" value="ALDO/KETO REDUCTASE"/>
    <property type="match status" value="1"/>
</dbReference>
<gene>
    <name evidence="6" type="ORF">CC1G_06822</name>
</gene>
<dbReference type="Pfam" id="PF00248">
    <property type="entry name" value="Aldo_ket_red"/>
    <property type="match status" value="1"/>
</dbReference>
<keyword evidence="1" id="KW-0560">Oxidoreductase</keyword>
<keyword evidence="7" id="KW-1185">Reference proteome</keyword>
<dbReference type="KEGG" id="cci:CC1G_06822"/>
<evidence type="ECO:0000256" key="3">
    <source>
        <dbReference type="PIRSR" id="PIRSR000097-2"/>
    </source>
</evidence>
<accession>A8N6V0</accession>
<dbReference type="OrthoDB" id="416253at2759"/>
<dbReference type="GO" id="GO:0016616">
    <property type="term" value="F:oxidoreductase activity, acting on the CH-OH group of donors, NAD or NADP as acceptor"/>
    <property type="evidence" value="ECO:0007669"/>
    <property type="project" value="UniProtKB-ARBA"/>
</dbReference>